<dbReference type="eggNOG" id="arCOG09510">
    <property type="taxonomic scope" value="Archaea"/>
</dbReference>
<dbReference type="EMBL" id="CP002792">
    <property type="protein sequence ID" value="AEH06314.1"/>
    <property type="molecule type" value="Genomic_DNA"/>
</dbReference>
<accession>F8AKB4</accession>
<evidence type="ECO:0000313" key="2">
    <source>
        <dbReference type="EMBL" id="AEH06314.1"/>
    </source>
</evidence>
<keyword evidence="3" id="KW-1185">Reference proteome</keyword>
<evidence type="ECO:0000256" key="1">
    <source>
        <dbReference type="SAM" id="Coils"/>
    </source>
</evidence>
<proteinExistence type="predicted"/>
<evidence type="ECO:0000313" key="3">
    <source>
        <dbReference type="Proteomes" id="UP000009296"/>
    </source>
</evidence>
<name>F8AKB4_METOI</name>
<dbReference type="Proteomes" id="UP000009296">
    <property type="component" value="Chromosome"/>
</dbReference>
<sequence>MFFTAVWGHSKDNNAITENTKDDDIVIQHLSNYKRPTTIGSTKYAQLLEDPAFKEMIYKYDATVNLTITTLKNKLFQSYEIIADNDTLKEKVQNWINEIGLINTNLHGDSILEKIFIDYLIYGECFAQIRYKNGEVEYIQRIDPTTMEVKKSPFDDREVYFIQTANYEDLQGNAKSKTIYFVPSELRNKIKTNGAEVGKAENIIWFKRNGGSVIDKCIEYVLAKWDIIRRMPTTIMRYSAPFIHGIVGKFDKDGNPMFPTPPADPNDEVAKKAYDNFKKQLEQLSEEFENWDERKELFTDPFLELKTIEAGKAINPQIYETSISILDKQITYALLSSMALIDARGSELATSRTVADYLNAVYRGMQTDFTALINFILFRKFGNGVKIKFADINPEDTNQKVERLDKQADIIGKLKNCGVKENVIIEVMKEFGLNIEFDKSTTTKPAQHSDIPTDDTDNVIVEELTNKIMNNIENATIAFDDDVKEFLKKNKSITVDNYIELNNMLDEHFKDIDNNLKGEINTAIDTVVAGTGLQIDVNSDAVKFVKNYALDLCTKLTENQKNRLKYIIVSELNTVGDTNITQRIMDTLKTTKADAQRIVETELRRAKTWSENEYYKEFAKKHKGKYKVYVKIITRGDSKVCPICKGYANKEWEINEAPIIPPIHPRCRCTPVYRIEPIK</sequence>
<dbReference type="InterPro" id="IPR009279">
    <property type="entry name" value="Portal_Mu"/>
</dbReference>
<dbReference type="OrthoDB" id="66141at2157"/>
<dbReference type="RefSeq" id="WP_013866500.1">
    <property type="nucleotide sequence ID" value="NC_015636.1"/>
</dbReference>
<reference evidence="2" key="1">
    <citation type="submission" date="2011-05" db="EMBL/GenBank/DDBJ databases">
        <title>Complete sequence of chromosome of Methanothermococcus okinawensis IH1.</title>
        <authorList>
            <consortium name="US DOE Joint Genome Institute"/>
            <person name="Lucas S."/>
            <person name="Han J."/>
            <person name="Lapidus A."/>
            <person name="Cheng J.-F."/>
            <person name="Goodwin L."/>
            <person name="Pitluck S."/>
            <person name="Peters L."/>
            <person name="Mikhailova N."/>
            <person name="Held B."/>
            <person name="Han C."/>
            <person name="Tapia R."/>
            <person name="Land M."/>
            <person name="Hauser L."/>
            <person name="Kyrpides N."/>
            <person name="Ivanova N."/>
            <person name="Pagani I."/>
            <person name="Sieprawska-Lupa M."/>
            <person name="Takai K."/>
            <person name="Miyazaki J."/>
            <person name="Whitman W."/>
            <person name="Woyke T."/>
        </authorList>
    </citation>
    <scope>NUCLEOTIDE SEQUENCE [LARGE SCALE GENOMIC DNA]</scope>
    <source>
        <strain evidence="2">IH1</strain>
    </source>
</reference>
<dbReference type="AlphaFoldDB" id="F8AKB4"/>
<dbReference type="GeneID" id="10772442"/>
<organism evidence="2 3">
    <name type="scientific">Methanothermococcus okinawensis (strain DSM 14208 / JCM 11175 / IH1)</name>
    <dbReference type="NCBI Taxonomy" id="647113"/>
    <lineage>
        <taxon>Archaea</taxon>
        <taxon>Methanobacteriati</taxon>
        <taxon>Methanobacteriota</taxon>
        <taxon>Methanomada group</taxon>
        <taxon>Methanococci</taxon>
        <taxon>Methanococcales</taxon>
        <taxon>Methanococcaceae</taxon>
        <taxon>Methanothermococcus</taxon>
    </lineage>
</organism>
<dbReference type="STRING" id="647113.Metok_0324"/>
<dbReference type="Pfam" id="PF06074">
    <property type="entry name" value="Portal_Mu"/>
    <property type="match status" value="1"/>
</dbReference>
<gene>
    <name evidence="2" type="ordered locus">Metok_0324</name>
</gene>
<keyword evidence="1" id="KW-0175">Coiled coil</keyword>
<protein>
    <submittedName>
        <fullName evidence="2">Phage head morphogenesis protein, SPP1 gp7 family</fullName>
    </submittedName>
</protein>
<dbReference type="HOGENOM" id="CLU_404732_0_0_2"/>
<feature type="coiled-coil region" evidence="1">
    <location>
        <begin position="267"/>
        <end position="294"/>
    </location>
</feature>
<dbReference type="KEGG" id="mok:Metok_0324"/>